<gene>
    <name evidence="8" type="primary">vanT</name>
    <name evidence="8" type="ORF">GRF59_21000</name>
</gene>
<dbReference type="SUPFAM" id="SSF50621">
    <property type="entry name" value="Alanine racemase C-terminal domain-like"/>
    <property type="match status" value="1"/>
</dbReference>
<dbReference type="GO" id="GO:0005829">
    <property type="term" value="C:cytosol"/>
    <property type="evidence" value="ECO:0007669"/>
    <property type="project" value="TreeGrafter"/>
</dbReference>
<evidence type="ECO:0000256" key="2">
    <source>
        <dbReference type="ARBA" id="ARBA00022898"/>
    </source>
</evidence>
<dbReference type="InterPro" id="IPR009006">
    <property type="entry name" value="Ala_racemase/Decarboxylase_C"/>
</dbReference>
<feature type="active site" description="Proton acceptor; specific for D-alanine" evidence="4">
    <location>
        <position position="66"/>
    </location>
</feature>
<dbReference type="GO" id="GO:0008784">
    <property type="term" value="F:alanine racemase activity"/>
    <property type="evidence" value="ECO:0007669"/>
    <property type="project" value="UniProtKB-UniRule"/>
</dbReference>
<dbReference type="AlphaFoldDB" id="A0A7X3LK18"/>
<evidence type="ECO:0000256" key="3">
    <source>
        <dbReference type="ARBA" id="ARBA00023235"/>
    </source>
</evidence>
<keyword evidence="2 4" id="KW-0663">Pyridoxal phosphate</keyword>
<comment type="caution">
    <text evidence="8">The sequence shown here is derived from an EMBL/GenBank/DDBJ whole genome shotgun (WGS) entry which is preliminary data.</text>
</comment>
<protein>
    <recommendedName>
        <fullName evidence="4">Alanine racemase</fullName>
        <ecNumber evidence="4">5.1.1.1</ecNumber>
    </recommendedName>
</protein>
<dbReference type="GO" id="GO:0030170">
    <property type="term" value="F:pyridoxal phosphate binding"/>
    <property type="evidence" value="ECO:0007669"/>
    <property type="project" value="UniProtKB-UniRule"/>
</dbReference>
<dbReference type="PANTHER" id="PTHR30511">
    <property type="entry name" value="ALANINE RACEMASE"/>
    <property type="match status" value="1"/>
</dbReference>
<feature type="binding site" evidence="4 6">
    <location>
        <position position="342"/>
    </location>
    <ligand>
        <name>substrate</name>
    </ligand>
</feature>
<organism evidence="8 9">
    <name type="scientific">Paenibacillus dendrobii</name>
    <dbReference type="NCBI Taxonomy" id="2691084"/>
    <lineage>
        <taxon>Bacteria</taxon>
        <taxon>Bacillati</taxon>
        <taxon>Bacillota</taxon>
        <taxon>Bacilli</taxon>
        <taxon>Bacillales</taxon>
        <taxon>Paenibacillaceae</taxon>
        <taxon>Paenibacillus</taxon>
    </lineage>
</organism>
<dbReference type="UniPathway" id="UPA00042">
    <property type="reaction ID" value="UER00497"/>
</dbReference>
<evidence type="ECO:0000256" key="1">
    <source>
        <dbReference type="ARBA" id="ARBA00001933"/>
    </source>
</evidence>
<proteinExistence type="inferred from homology"/>
<dbReference type="PANTHER" id="PTHR30511:SF0">
    <property type="entry name" value="ALANINE RACEMASE, CATABOLIC-RELATED"/>
    <property type="match status" value="1"/>
</dbReference>
<dbReference type="InterPro" id="IPR011079">
    <property type="entry name" value="Ala_racemase_C"/>
</dbReference>
<dbReference type="FunFam" id="3.20.20.10:FF:000002">
    <property type="entry name" value="Alanine racemase"/>
    <property type="match status" value="1"/>
</dbReference>
<sequence>MLTAAPVRSLYRKIPYAPLVPSGKQKEAALSGGRAWAEINLDHLRHNAEELQRIAPSATRIMAVVKANAYGHGSNEIAEELSRAGIGHFAVAEIGEGISLRKHGIRGEILILGYTSPGLAPELARYQLTQTLVNREYGEALEAFGISINIHVKIDTGMNRLGEPYQDMKSIRDCYRFPHLRVTGIFSHLSMSDSQGETAREFTQEQMRRFDEVIRKLKAAEINPGRTHIQSSYGILNYPGAGYDLVRPGIALYGLLSHEGDQVQAQADLRPVLTLRAKVTQVKEVEAHHPVGYGLNFVPSHDIRIATVSIGYADGIPRSLSEHGGYVLIRGQRASMIGSICMDQLTVDVTSIDGVRQGDTVTLIGQDGEETLTACQIAERCGTVSNEILSRLGSRVERTFQNE</sequence>
<dbReference type="InterPro" id="IPR029066">
    <property type="entry name" value="PLP-binding_barrel"/>
</dbReference>
<name>A0A7X3LK18_9BACL</name>
<dbReference type="EC" id="5.1.1.1" evidence="4"/>
<evidence type="ECO:0000313" key="9">
    <source>
        <dbReference type="Proteomes" id="UP000460318"/>
    </source>
</evidence>
<accession>A0A7X3LK18</accession>
<dbReference type="Gene3D" id="3.20.20.10">
    <property type="entry name" value="Alanine racemase"/>
    <property type="match status" value="1"/>
</dbReference>
<evidence type="ECO:0000313" key="8">
    <source>
        <dbReference type="EMBL" id="MWV46103.1"/>
    </source>
</evidence>
<feature type="modified residue" description="N6-(pyridoxal phosphate)lysine" evidence="4 5">
    <location>
        <position position="66"/>
    </location>
</feature>
<comment type="function">
    <text evidence="4">Catalyzes the interconversion of L-alanine and D-alanine. May also act on other amino acids.</text>
</comment>
<dbReference type="PRINTS" id="PR00992">
    <property type="entry name" value="ALARACEMASE"/>
</dbReference>
<feature type="domain" description="Alanine racemase C-terminal" evidence="7">
    <location>
        <begin position="272"/>
        <end position="401"/>
    </location>
</feature>
<comment type="cofactor">
    <cofactor evidence="1 4 5">
        <name>pyridoxal 5'-phosphate</name>
        <dbReference type="ChEBI" id="CHEBI:597326"/>
    </cofactor>
</comment>
<comment type="catalytic activity">
    <reaction evidence="4">
        <text>L-alanine = D-alanine</text>
        <dbReference type="Rhea" id="RHEA:20249"/>
        <dbReference type="ChEBI" id="CHEBI:57416"/>
        <dbReference type="ChEBI" id="CHEBI:57972"/>
        <dbReference type="EC" id="5.1.1.1"/>
    </reaction>
</comment>
<dbReference type="InterPro" id="IPR020622">
    <property type="entry name" value="Ala_racemase_pyridoxalP-BS"/>
</dbReference>
<dbReference type="SMART" id="SM01005">
    <property type="entry name" value="Ala_racemase_C"/>
    <property type="match status" value="1"/>
</dbReference>
<evidence type="ECO:0000259" key="7">
    <source>
        <dbReference type="SMART" id="SM01005"/>
    </source>
</evidence>
<evidence type="ECO:0000256" key="5">
    <source>
        <dbReference type="PIRSR" id="PIRSR600821-50"/>
    </source>
</evidence>
<dbReference type="Pfam" id="PF00842">
    <property type="entry name" value="Ala_racemase_C"/>
    <property type="match status" value="1"/>
</dbReference>
<dbReference type="NCBIfam" id="NF033131">
    <property type="entry name" value="vanT-G-Cterm"/>
    <property type="match status" value="1"/>
</dbReference>
<dbReference type="PROSITE" id="PS00395">
    <property type="entry name" value="ALANINE_RACEMASE"/>
    <property type="match status" value="1"/>
</dbReference>
<dbReference type="InterPro" id="IPR001608">
    <property type="entry name" value="Ala_racemase_N"/>
</dbReference>
<dbReference type="InterPro" id="IPR000821">
    <property type="entry name" value="Ala_racemase"/>
</dbReference>
<comment type="pathway">
    <text evidence="4">Amino-acid biosynthesis; D-alanine biosynthesis; D-alanine from L-alanine: step 1/1.</text>
</comment>
<evidence type="ECO:0000256" key="4">
    <source>
        <dbReference type="HAMAP-Rule" id="MF_01201"/>
    </source>
</evidence>
<feature type="binding site" evidence="4 6">
    <location>
        <position position="160"/>
    </location>
    <ligand>
        <name>substrate</name>
    </ligand>
</feature>
<evidence type="ECO:0000256" key="6">
    <source>
        <dbReference type="PIRSR" id="PIRSR600821-52"/>
    </source>
</evidence>
<dbReference type="Gene3D" id="2.40.37.10">
    <property type="entry name" value="Lyase, Ornithine Decarboxylase, Chain A, domain 1"/>
    <property type="match status" value="1"/>
</dbReference>
<dbReference type="NCBIfam" id="TIGR00492">
    <property type="entry name" value="alr"/>
    <property type="match status" value="1"/>
</dbReference>
<dbReference type="Pfam" id="PF01168">
    <property type="entry name" value="Ala_racemase_N"/>
    <property type="match status" value="1"/>
</dbReference>
<dbReference type="Proteomes" id="UP000460318">
    <property type="component" value="Unassembled WGS sequence"/>
</dbReference>
<dbReference type="EMBL" id="WUBI01000003">
    <property type="protein sequence ID" value="MWV46103.1"/>
    <property type="molecule type" value="Genomic_DNA"/>
</dbReference>
<dbReference type="SUPFAM" id="SSF51419">
    <property type="entry name" value="PLP-binding barrel"/>
    <property type="match status" value="1"/>
</dbReference>
<comment type="similarity">
    <text evidence="4">Belongs to the alanine racemase family.</text>
</comment>
<dbReference type="GO" id="GO:0030632">
    <property type="term" value="P:D-alanine biosynthetic process"/>
    <property type="evidence" value="ECO:0007669"/>
    <property type="project" value="UniProtKB-UniRule"/>
</dbReference>
<keyword evidence="3 4" id="KW-0413">Isomerase</keyword>
<reference evidence="8 9" key="1">
    <citation type="submission" date="2019-12" db="EMBL/GenBank/DDBJ databases">
        <title>Paenibacillus sp. nov., an endophytic bacterium isolated from the stem of Dendrobium.</title>
        <authorList>
            <person name="Zhao R."/>
        </authorList>
    </citation>
    <scope>NUCLEOTIDE SEQUENCE [LARGE SCALE GENOMIC DNA]</scope>
    <source>
        <strain evidence="8 9">HJL G12</strain>
    </source>
</reference>
<keyword evidence="9" id="KW-1185">Reference proteome</keyword>
<dbReference type="HAMAP" id="MF_01201">
    <property type="entry name" value="Ala_racemase"/>
    <property type="match status" value="1"/>
</dbReference>
<feature type="active site" description="Proton acceptor; specific for L-alanine" evidence="4">
    <location>
        <position position="293"/>
    </location>
</feature>